<keyword evidence="4" id="KW-0812">Transmembrane</keyword>
<dbReference type="InterPro" id="IPR036396">
    <property type="entry name" value="Cyt_P450_sf"/>
</dbReference>
<organism evidence="14 15">
    <name type="scientific">Desmophyllum pertusum</name>
    <dbReference type="NCBI Taxonomy" id="174260"/>
    <lineage>
        <taxon>Eukaryota</taxon>
        <taxon>Metazoa</taxon>
        <taxon>Cnidaria</taxon>
        <taxon>Anthozoa</taxon>
        <taxon>Hexacorallia</taxon>
        <taxon>Scleractinia</taxon>
        <taxon>Caryophylliina</taxon>
        <taxon>Caryophylliidae</taxon>
        <taxon>Desmophyllum</taxon>
    </lineage>
</organism>
<keyword evidence="6" id="KW-0256">Endoplasmic reticulum</keyword>
<dbReference type="GO" id="GO:0005506">
    <property type="term" value="F:iron ion binding"/>
    <property type="evidence" value="ECO:0007669"/>
    <property type="project" value="InterPro"/>
</dbReference>
<comment type="similarity">
    <text evidence="2">Belongs to the cytochrome P450 family.</text>
</comment>
<dbReference type="EMBL" id="MU826266">
    <property type="protein sequence ID" value="KAJ7381555.1"/>
    <property type="molecule type" value="Genomic_DNA"/>
</dbReference>
<evidence type="ECO:0000256" key="6">
    <source>
        <dbReference type="ARBA" id="ARBA00022824"/>
    </source>
</evidence>
<accession>A0A9X0CZS2</accession>
<evidence type="ECO:0000256" key="11">
    <source>
        <dbReference type="ARBA" id="ARBA00023098"/>
    </source>
</evidence>
<evidence type="ECO:0000256" key="1">
    <source>
        <dbReference type="ARBA" id="ARBA00004586"/>
    </source>
</evidence>
<dbReference type="GO" id="GO:0005789">
    <property type="term" value="C:endoplasmic reticulum membrane"/>
    <property type="evidence" value="ECO:0007669"/>
    <property type="project" value="UniProtKB-SubCell"/>
</dbReference>
<keyword evidence="9" id="KW-0560">Oxidoreductase</keyword>
<name>A0A9X0CZS2_9CNID</name>
<dbReference type="InterPro" id="IPR001128">
    <property type="entry name" value="Cyt_P450"/>
</dbReference>
<proteinExistence type="inferred from homology"/>
<evidence type="ECO:0000256" key="8">
    <source>
        <dbReference type="ARBA" id="ARBA00022989"/>
    </source>
</evidence>
<dbReference type="InterPro" id="IPR050705">
    <property type="entry name" value="Cytochrome_P450_3A"/>
</dbReference>
<dbReference type="GO" id="GO:0016705">
    <property type="term" value="F:oxidoreductase activity, acting on paired donors, with incorporation or reduction of molecular oxygen"/>
    <property type="evidence" value="ECO:0007669"/>
    <property type="project" value="InterPro"/>
</dbReference>
<keyword evidence="11" id="KW-0443">Lipid metabolism</keyword>
<keyword evidence="10" id="KW-0408">Iron</keyword>
<dbReference type="GO" id="GO:0006631">
    <property type="term" value="P:fatty acid metabolic process"/>
    <property type="evidence" value="ECO:0007669"/>
    <property type="project" value="UniProtKB-KW"/>
</dbReference>
<evidence type="ECO:0000256" key="4">
    <source>
        <dbReference type="ARBA" id="ARBA00022692"/>
    </source>
</evidence>
<comment type="caution">
    <text evidence="14">The sequence shown here is derived from an EMBL/GenBank/DDBJ whole genome shotgun (WGS) entry which is preliminary data.</text>
</comment>
<keyword evidence="5" id="KW-0479">Metal-binding</keyword>
<keyword evidence="3" id="KW-0349">Heme</keyword>
<evidence type="ECO:0000256" key="10">
    <source>
        <dbReference type="ARBA" id="ARBA00023004"/>
    </source>
</evidence>
<keyword evidence="12" id="KW-0472">Membrane</keyword>
<evidence type="ECO:0000256" key="5">
    <source>
        <dbReference type="ARBA" id="ARBA00022723"/>
    </source>
</evidence>
<evidence type="ECO:0000256" key="3">
    <source>
        <dbReference type="ARBA" id="ARBA00022617"/>
    </source>
</evidence>
<dbReference type="AlphaFoldDB" id="A0A9X0CZS2"/>
<keyword evidence="7" id="KW-0276">Fatty acid metabolism</keyword>
<keyword evidence="13" id="KW-0456">Lyase</keyword>
<evidence type="ECO:0000256" key="7">
    <source>
        <dbReference type="ARBA" id="ARBA00022832"/>
    </source>
</evidence>
<dbReference type="GO" id="GO:0008395">
    <property type="term" value="F:steroid hydroxylase activity"/>
    <property type="evidence" value="ECO:0007669"/>
    <property type="project" value="TreeGrafter"/>
</dbReference>
<gene>
    <name evidence="14" type="primary">TBXAS1_34</name>
    <name evidence="14" type="ORF">OS493_040491</name>
</gene>
<comment type="subcellular location">
    <subcellularLocation>
        <location evidence="1">Endoplasmic reticulum membrane</location>
    </subcellularLocation>
</comment>
<evidence type="ECO:0000256" key="13">
    <source>
        <dbReference type="ARBA" id="ARBA00023239"/>
    </source>
</evidence>
<evidence type="ECO:0000256" key="12">
    <source>
        <dbReference type="ARBA" id="ARBA00023136"/>
    </source>
</evidence>
<dbReference type="Pfam" id="PF00067">
    <property type="entry name" value="p450"/>
    <property type="match status" value="1"/>
</dbReference>
<evidence type="ECO:0000256" key="9">
    <source>
        <dbReference type="ARBA" id="ARBA00023002"/>
    </source>
</evidence>
<dbReference type="Gene3D" id="1.10.630.10">
    <property type="entry name" value="Cytochrome P450"/>
    <property type="match status" value="1"/>
</dbReference>
<evidence type="ECO:0000313" key="14">
    <source>
        <dbReference type="EMBL" id="KAJ7381555.1"/>
    </source>
</evidence>
<keyword evidence="15" id="KW-1185">Reference proteome</keyword>
<reference evidence="14" key="1">
    <citation type="submission" date="2023-01" db="EMBL/GenBank/DDBJ databases">
        <title>Genome assembly of the deep-sea coral Lophelia pertusa.</title>
        <authorList>
            <person name="Herrera S."/>
            <person name="Cordes E."/>
        </authorList>
    </citation>
    <scope>NUCLEOTIDE SEQUENCE</scope>
    <source>
        <strain evidence="14">USNM1676648</strain>
        <tissue evidence="14">Polyp</tissue>
    </source>
</reference>
<protein>
    <submittedName>
        <fullName evidence="14">Thromboxane-A synthase</fullName>
    </submittedName>
</protein>
<dbReference type="PANTHER" id="PTHR24302">
    <property type="entry name" value="CYTOCHROME P450 FAMILY 3"/>
    <property type="match status" value="1"/>
</dbReference>
<evidence type="ECO:0000313" key="15">
    <source>
        <dbReference type="Proteomes" id="UP001163046"/>
    </source>
</evidence>
<sequence length="88" mass="10330">MSVLILSYRKVLTMTQFRIWSIWIWFGRLCSESCTLNGVHFIEGTAVMVPVYHLHRDPEYWPDPNTFDPDRYKTGLMGHLIINNSTLV</sequence>
<evidence type="ECO:0000256" key="2">
    <source>
        <dbReference type="ARBA" id="ARBA00010617"/>
    </source>
</evidence>
<keyword evidence="8" id="KW-1133">Transmembrane helix</keyword>
<dbReference type="GO" id="GO:0020037">
    <property type="term" value="F:heme binding"/>
    <property type="evidence" value="ECO:0007669"/>
    <property type="project" value="InterPro"/>
</dbReference>
<dbReference type="OrthoDB" id="2789670at2759"/>
<dbReference type="SUPFAM" id="SSF48264">
    <property type="entry name" value="Cytochrome P450"/>
    <property type="match status" value="1"/>
</dbReference>
<dbReference type="PANTHER" id="PTHR24302:SF47">
    <property type="entry name" value="CYTOCHROME P450"/>
    <property type="match status" value="1"/>
</dbReference>
<dbReference type="GO" id="GO:0016829">
    <property type="term" value="F:lyase activity"/>
    <property type="evidence" value="ECO:0007669"/>
    <property type="project" value="UniProtKB-KW"/>
</dbReference>
<dbReference type="Proteomes" id="UP001163046">
    <property type="component" value="Unassembled WGS sequence"/>
</dbReference>